<protein>
    <submittedName>
        <fullName evidence="2">GNAT family N-acetyltransferase</fullName>
    </submittedName>
</protein>
<dbReference type="Pfam" id="PF13302">
    <property type="entry name" value="Acetyltransf_3"/>
    <property type="match status" value="1"/>
</dbReference>
<dbReference type="GO" id="GO:0016747">
    <property type="term" value="F:acyltransferase activity, transferring groups other than amino-acyl groups"/>
    <property type="evidence" value="ECO:0007669"/>
    <property type="project" value="InterPro"/>
</dbReference>
<evidence type="ECO:0000313" key="3">
    <source>
        <dbReference type="Proteomes" id="UP001220962"/>
    </source>
</evidence>
<dbReference type="PANTHER" id="PTHR43792">
    <property type="entry name" value="GNAT FAMILY, PUTATIVE (AFU_ORTHOLOGUE AFUA_3G00765)-RELATED-RELATED"/>
    <property type="match status" value="1"/>
</dbReference>
<evidence type="ECO:0000313" key="2">
    <source>
        <dbReference type="EMBL" id="WDH80516.1"/>
    </source>
</evidence>
<accession>A0AAX3MSY0</accession>
<feature type="domain" description="N-acetyltransferase" evidence="1">
    <location>
        <begin position="31"/>
        <end position="120"/>
    </location>
</feature>
<dbReference type="Gene3D" id="3.40.630.30">
    <property type="match status" value="1"/>
</dbReference>
<dbReference type="EMBL" id="CP118101">
    <property type="protein sequence ID" value="WDH80516.1"/>
    <property type="molecule type" value="Genomic_DNA"/>
</dbReference>
<dbReference type="InterPro" id="IPR016181">
    <property type="entry name" value="Acyl_CoA_acyltransferase"/>
</dbReference>
<proteinExistence type="predicted"/>
<dbReference type="AlphaFoldDB" id="A0AAX3MSY0"/>
<dbReference type="RefSeq" id="WP_081872447.1">
    <property type="nucleotide sequence ID" value="NZ_CP118101.1"/>
</dbReference>
<dbReference type="Proteomes" id="UP001220962">
    <property type="component" value="Chromosome"/>
</dbReference>
<organism evidence="2 3">
    <name type="scientific">Paenibacillus urinalis</name>
    <dbReference type="NCBI Taxonomy" id="521520"/>
    <lineage>
        <taxon>Bacteria</taxon>
        <taxon>Bacillati</taxon>
        <taxon>Bacillota</taxon>
        <taxon>Bacilli</taxon>
        <taxon>Bacillales</taxon>
        <taxon>Paenibacillaceae</taxon>
        <taxon>Paenibacillus</taxon>
    </lineage>
</organism>
<dbReference type="SUPFAM" id="SSF55729">
    <property type="entry name" value="Acyl-CoA N-acyltransferases (Nat)"/>
    <property type="match status" value="1"/>
</dbReference>
<name>A0AAX3MSY0_9BACL</name>
<dbReference type="InterPro" id="IPR000182">
    <property type="entry name" value="GNAT_dom"/>
</dbReference>
<gene>
    <name evidence="2" type="ORF">PUW23_13160</name>
</gene>
<reference evidence="2" key="1">
    <citation type="submission" date="2023-02" db="EMBL/GenBank/DDBJ databases">
        <title>Pathogen: clinical or host-associated sample.</title>
        <authorList>
            <person name="Hergert J."/>
            <person name="Casey R."/>
            <person name="Wagner J."/>
            <person name="Young E.L."/>
            <person name="Oakeson K.F."/>
        </authorList>
    </citation>
    <scope>NUCLEOTIDE SEQUENCE</scope>
    <source>
        <strain evidence="2">2022CK-00830</strain>
    </source>
</reference>
<dbReference type="InterPro" id="IPR051531">
    <property type="entry name" value="N-acetyltransferase"/>
</dbReference>
<evidence type="ECO:0000259" key="1">
    <source>
        <dbReference type="Pfam" id="PF13302"/>
    </source>
</evidence>
<sequence>MKNLLIRLRSGRRVFIHEIDWIISYSSISVVRALAESESNLKKSISQSKETDRKMYFFRIEDKFLSTHIGEIGYTVNEITPLGKILEVGYFIKPLFWGKGYTSEALEEVIRFAFEENNVLESHADA</sequence>